<sequence length="241" mass="29078">MANNKLKVKYKDTEIEVNVIYRKRKTITLKIEPKYNITLISPQEVPLKVLEDILIKKREWILQKLHEYKDKDYSNFDRLYQNGEKYYYLGEEYYLEIIQSQVQEVDIKGNKLIVKSKNTNPKSIKSILQWWYKRESQKIVSDRIQHCKKKSEIMNNLTPYAVKVKEQKKRWGTCTSNKDIYINSKISMARIGSIDYIIIHEFCHLVHMNHSKEFYGLVERIMPDYKKEVKWLKENSYKLIL</sequence>
<dbReference type="RefSeq" id="WP_094369081.1">
    <property type="nucleotide sequence ID" value="NZ_NOJY02000049.1"/>
</dbReference>
<reference evidence="2 3" key="1">
    <citation type="journal article" date="2017" name="Genome Announc.">
        <title>Draft Genome Sequence of Romboutsia weinsteinii sp. nov. Strain CCRI-19649(T) Isolated from Surface Water.</title>
        <authorList>
            <person name="Maheux A.F."/>
            <person name="Boudreau D.K."/>
            <person name="Berube E."/>
            <person name="Boissinot M."/>
            <person name="Cantin P."/>
            <person name="Raymond F."/>
            <person name="Corbeil J."/>
            <person name="Omar R.F."/>
            <person name="Bergeron M.G."/>
        </authorList>
    </citation>
    <scope>NUCLEOTIDE SEQUENCE [LARGE SCALE GENOMIC DNA]</scope>
    <source>
        <strain evidence="2 3">CCRI-19649</strain>
    </source>
</reference>
<dbReference type="InterPro" id="IPR053136">
    <property type="entry name" value="UTP_pyrophosphatase-like"/>
</dbReference>
<dbReference type="Pfam" id="PF01863">
    <property type="entry name" value="YgjP-like"/>
    <property type="match status" value="1"/>
</dbReference>
<dbReference type="Proteomes" id="UP000215694">
    <property type="component" value="Unassembled WGS sequence"/>
</dbReference>
<accession>A0A371IZ41</accession>
<gene>
    <name evidence="2" type="ORF">CHL78_016575</name>
</gene>
<dbReference type="PANTHER" id="PTHR30399">
    <property type="entry name" value="UNCHARACTERIZED PROTEIN YGJP"/>
    <property type="match status" value="1"/>
</dbReference>
<dbReference type="OrthoDB" id="9811177at2"/>
<evidence type="ECO:0000313" key="3">
    <source>
        <dbReference type="Proteomes" id="UP000215694"/>
    </source>
</evidence>
<evidence type="ECO:0000313" key="2">
    <source>
        <dbReference type="EMBL" id="RDY25751.1"/>
    </source>
</evidence>
<dbReference type="EMBL" id="NOJY02000049">
    <property type="protein sequence ID" value="RDY25751.1"/>
    <property type="molecule type" value="Genomic_DNA"/>
</dbReference>
<dbReference type="InterPro" id="IPR002725">
    <property type="entry name" value="YgjP-like_metallopeptidase"/>
</dbReference>
<dbReference type="CDD" id="cd07344">
    <property type="entry name" value="M48_yhfN_like"/>
    <property type="match status" value="1"/>
</dbReference>
<feature type="domain" description="YgjP-like metallopeptidase" evidence="1">
    <location>
        <begin position="25"/>
        <end position="235"/>
    </location>
</feature>
<organism evidence="2 3">
    <name type="scientific">Romboutsia weinsteinii</name>
    <dbReference type="NCBI Taxonomy" id="2020949"/>
    <lineage>
        <taxon>Bacteria</taxon>
        <taxon>Bacillati</taxon>
        <taxon>Bacillota</taxon>
        <taxon>Clostridia</taxon>
        <taxon>Peptostreptococcales</taxon>
        <taxon>Peptostreptococcaceae</taxon>
        <taxon>Romboutsia</taxon>
    </lineage>
</organism>
<dbReference type="PANTHER" id="PTHR30399:SF1">
    <property type="entry name" value="UTP PYROPHOSPHATASE"/>
    <property type="match status" value="1"/>
</dbReference>
<evidence type="ECO:0000259" key="1">
    <source>
        <dbReference type="Pfam" id="PF01863"/>
    </source>
</evidence>
<proteinExistence type="predicted"/>
<keyword evidence="3" id="KW-1185">Reference proteome</keyword>
<dbReference type="AlphaFoldDB" id="A0A371IZ41"/>
<name>A0A371IZ41_9FIRM</name>
<protein>
    <submittedName>
        <fullName evidence="2">M48 family peptidase</fullName>
    </submittedName>
</protein>
<dbReference type="Gene3D" id="3.30.2010.10">
    <property type="entry name" value="Metalloproteases ('zincins'), catalytic domain"/>
    <property type="match status" value="1"/>
</dbReference>
<comment type="caution">
    <text evidence="2">The sequence shown here is derived from an EMBL/GenBank/DDBJ whole genome shotgun (WGS) entry which is preliminary data.</text>
</comment>